<protein>
    <submittedName>
        <fullName evidence="2">Pathogen-related protein</fullName>
    </submittedName>
</protein>
<organism evidence="2 3">
    <name type="scientific">Morella rubra</name>
    <name type="common">Chinese bayberry</name>
    <dbReference type="NCBI Taxonomy" id="262757"/>
    <lineage>
        <taxon>Eukaryota</taxon>
        <taxon>Viridiplantae</taxon>
        <taxon>Streptophyta</taxon>
        <taxon>Embryophyta</taxon>
        <taxon>Tracheophyta</taxon>
        <taxon>Spermatophyta</taxon>
        <taxon>Magnoliopsida</taxon>
        <taxon>eudicotyledons</taxon>
        <taxon>Gunneridae</taxon>
        <taxon>Pentapetalae</taxon>
        <taxon>rosids</taxon>
        <taxon>fabids</taxon>
        <taxon>Fagales</taxon>
        <taxon>Myricaceae</taxon>
        <taxon>Morella</taxon>
    </lineage>
</organism>
<dbReference type="InterPro" id="IPR053218">
    <property type="entry name" value="Pathogen-related_defense"/>
</dbReference>
<dbReference type="EMBL" id="RXIC02000022">
    <property type="protein sequence ID" value="KAB1216474.1"/>
    <property type="molecule type" value="Genomic_DNA"/>
</dbReference>
<dbReference type="OrthoDB" id="65445at2759"/>
<evidence type="ECO:0000313" key="3">
    <source>
        <dbReference type="Proteomes" id="UP000516437"/>
    </source>
</evidence>
<dbReference type="AlphaFoldDB" id="A0A6A1VU41"/>
<feature type="signal peptide" evidence="1">
    <location>
        <begin position="1"/>
        <end position="19"/>
    </location>
</feature>
<comment type="caution">
    <text evidence="2">The sequence shown here is derived from an EMBL/GenBank/DDBJ whole genome shotgun (WGS) entry which is preliminary data.</text>
</comment>
<dbReference type="PANTHER" id="PTHR31723">
    <property type="entry name" value="PATHOGENESIS-RELATED FAMILY PROTEIN"/>
    <property type="match status" value="1"/>
</dbReference>
<feature type="chain" id="PRO_5025567569" evidence="1">
    <location>
        <begin position="20"/>
        <end position="103"/>
    </location>
</feature>
<accession>A0A6A1VU41</accession>
<proteinExistence type="predicted"/>
<dbReference type="Proteomes" id="UP000516437">
    <property type="component" value="Chromosome 4"/>
</dbReference>
<reference evidence="2 3" key="1">
    <citation type="journal article" date="2019" name="Plant Biotechnol. J.">
        <title>The red bayberry genome and genetic basis of sex determination.</title>
        <authorList>
            <person name="Jia H.M."/>
            <person name="Jia H.J."/>
            <person name="Cai Q.L."/>
            <person name="Wang Y."/>
            <person name="Zhao H.B."/>
            <person name="Yang W.F."/>
            <person name="Wang G.Y."/>
            <person name="Li Y.H."/>
            <person name="Zhan D.L."/>
            <person name="Shen Y.T."/>
            <person name="Niu Q.F."/>
            <person name="Chang L."/>
            <person name="Qiu J."/>
            <person name="Zhao L."/>
            <person name="Xie H.B."/>
            <person name="Fu W.Y."/>
            <person name="Jin J."/>
            <person name="Li X.W."/>
            <person name="Jiao Y."/>
            <person name="Zhou C.C."/>
            <person name="Tu T."/>
            <person name="Chai C.Y."/>
            <person name="Gao J.L."/>
            <person name="Fan L.J."/>
            <person name="van de Weg E."/>
            <person name="Wang J.Y."/>
            <person name="Gao Z.S."/>
        </authorList>
    </citation>
    <scope>NUCLEOTIDE SEQUENCE [LARGE SCALE GENOMIC DNA]</scope>
    <source>
        <tissue evidence="2">Leaves</tissue>
    </source>
</reference>
<keyword evidence="3" id="KW-1185">Reference proteome</keyword>
<keyword evidence="1" id="KW-0732">Signal</keyword>
<evidence type="ECO:0000313" key="2">
    <source>
        <dbReference type="EMBL" id="KAB1216474.1"/>
    </source>
</evidence>
<gene>
    <name evidence="2" type="ORF">CJ030_MR4G018569</name>
</gene>
<evidence type="ECO:0000256" key="1">
    <source>
        <dbReference type="SAM" id="SignalP"/>
    </source>
</evidence>
<dbReference type="PANTHER" id="PTHR31723:SF4">
    <property type="entry name" value="PATHOGENESIS-RELATED FAMILY PROTEIN"/>
    <property type="match status" value="1"/>
</dbReference>
<name>A0A6A1VU41_9ROSI</name>
<sequence>MSSMLKLWLPLATFDLVHVLCVECPELAPPEINTAQLNLAGRGSEDTQWRHGGPPTFEVVNKLFVEGRAKEWSKGSLEEAVQNALKSWAMELTHKSRFQDFKT</sequence>